<dbReference type="AlphaFoldDB" id="A0AAU8APV1"/>
<gene>
    <name evidence="2" type="ORF">PVT71_17885</name>
</gene>
<dbReference type="PRINTS" id="PR00411">
    <property type="entry name" value="PNDRDTASEI"/>
</dbReference>
<proteinExistence type="predicted"/>
<dbReference type="Gene3D" id="3.50.50.60">
    <property type="entry name" value="FAD/NAD(P)-binding domain"/>
    <property type="match status" value="2"/>
</dbReference>
<dbReference type="GO" id="GO:0050660">
    <property type="term" value="F:flavin adenine dinucleotide binding"/>
    <property type="evidence" value="ECO:0007669"/>
    <property type="project" value="TreeGrafter"/>
</dbReference>
<dbReference type="GO" id="GO:0004497">
    <property type="term" value="F:monooxygenase activity"/>
    <property type="evidence" value="ECO:0007669"/>
    <property type="project" value="TreeGrafter"/>
</dbReference>
<dbReference type="InterPro" id="IPR036188">
    <property type="entry name" value="FAD/NAD-bd_sf"/>
</dbReference>
<dbReference type="InterPro" id="IPR050982">
    <property type="entry name" value="Auxin_biosynth/cation_transpt"/>
</dbReference>
<organism evidence="2">
    <name type="scientific">Alloyangia sp. H15</name>
    <dbReference type="NCBI Taxonomy" id="3029062"/>
    <lineage>
        <taxon>Bacteria</taxon>
        <taxon>Pseudomonadati</taxon>
        <taxon>Pseudomonadota</taxon>
        <taxon>Alphaproteobacteria</taxon>
        <taxon>Rhodobacterales</taxon>
        <taxon>Roseobacteraceae</taxon>
        <taxon>Alloyangia</taxon>
    </lineage>
</organism>
<reference evidence="2" key="1">
    <citation type="submission" date="2023-02" db="EMBL/GenBank/DDBJ databases">
        <title>Description and genomic characterization of Salipiger bruguierae sp. nov., isolated from the sediment of mangrove plant Bruguiera sexangula.</title>
        <authorList>
            <person name="Long M."/>
        </authorList>
    </citation>
    <scope>NUCLEOTIDE SEQUENCE</scope>
    <source>
        <strain evidence="2">H15</strain>
    </source>
</reference>
<evidence type="ECO:0000313" key="2">
    <source>
        <dbReference type="EMBL" id="XCC96542.1"/>
    </source>
</evidence>
<dbReference type="EMBL" id="CP123385">
    <property type="protein sequence ID" value="XCC96542.1"/>
    <property type="molecule type" value="Genomic_DNA"/>
</dbReference>
<dbReference type="PANTHER" id="PTHR43539">
    <property type="entry name" value="FLAVIN-BINDING MONOOXYGENASE-LIKE PROTEIN (AFU_ORTHOLOGUE AFUA_4G09220)"/>
    <property type="match status" value="1"/>
</dbReference>
<dbReference type="EC" id="1.14.13.-" evidence="2"/>
<dbReference type="SUPFAM" id="SSF51905">
    <property type="entry name" value="FAD/NAD(P)-binding domain"/>
    <property type="match status" value="1"/>
</dbReference>
<evidence type="ECO:0000256" key="1">
    <source>
        <dbReference type="ARBA" id="ARBA00023002"/>
    </source>
</evidence>
<keyword evidence="1 2" id="KW-0560">Oxidoreductase</keyword>
<accession>A0AAU8APV1</accession>
<sequence length="422" mass="45549">MPVERTEALVIGAGQAGIAASEHLSANGIPHIVLERSRIAERWRSERWDSLVANGPAWHDRFPGLEFPGDPDGFVPKEQVADYFEAYARQINAPVRCGVTVTRVTRLRGRPGFLVETSQGAIEARQVISATGAFQHPAIPPLVPQTAGIAQMHSSQYRNPAQLAEGAVLVVGAGSSGVQIADELLAAGRKVYLSVGPHDRPPRAYRGRDFVWWLGVLNKWDAEATPSSEHTTIAVSGAHGGHTVDFRKLAARGMVLLGRTESFAGGRFSFAPDLARNIEAGDANYLSLLDEADAYVAANGLDLPEEPEARRIGPAPACMTDPILSLDLAGAGITTILWATGFTSDYGWLQVDALDAAGKPRHQRGVSPVPGLYYLGLPWQTRRGSSFIWGVWHDAKYVADHIAKQRGYLAYTPAVQPEPEMA</sequence>
<dbReference type="PANTHER" id="PTHR43539:SF78">
    <property type="entry name" value="FLAVIN-CONTAINING MONOOXYGENASE"/>
    <property type="match status" value="1"/>
</dbReference>
<protein>
    <submittedName>
        <fullName evidence="2">NAD(P)/FAD-dependent oxidoreductase</fullName>
        <ecNumber evidence="2">1.14.13.-</ecNumber>
    </submittedName>
</protein>
<dbReference type="Pfam" id="PF13738">
    <property type="entry name" value="Pyr_redox_3"/>
    <property type="match status" value="1"/>
</dbReference>
<dbReference type="RefSeq" id="WP_353475425.1">
    <property type="nucleotide sequence ID" value="NZ_CP123385.1"/>
</dbReference>
<name>A0AAU8APV1_9RHOB</name>